<dbReference type="Proteomes" id="UP001193680">
    <property type="component" value="Unassembled WGS sequence"/>
</dbReference>
<gene>
    <name evidence="3" type="ORF">H8792_004615</name>
</gene>
<keyword evidence="1" id="KW-0472">Membrane</keyword>
<evidence type="ECO:0000256" key="1">
    <source>
        <dbReference type="SAM" id="Phobius"/>
    </source>
</evidence>
<keyword evidence="1" id="KW-0812">Transmembrane</keyword>
<dbReference type="SUPFAM" id="SSF55136">
    <property type="entry name" value="Probable bacterial effector-binding domain"/>
    <property type="match status" value="1"/>
</dbReference>
<dbReference type="InterPro" id="IPR029441">
    <property type="entry name" value="Cass2"/>
</dbReference>
<feature type="transmembrane region" description="Helical" evidence="1">
    <location>
        <begin position="6"/>
        <end position="26"/>
    </location>
</feature>
<evidence type="ECO:0000313" key="4">
    <source>
        <dbReference type="Proteomes" id="UP001193680"/>
    </source>
</evidence>
<evidence type="ECO:0000259" key="2">
    <source>
        <dbReference type="Pfam" id="PF14526"/>
    </source>
</evidence>
<dbReference type="EMBL" id="JACBGI020000005">
    <property type="protein sequence ID" value="MBF6057617.1"/>
    <property type="molecule type" value="Genomic_DNA"/>
</dbReference>
<dbReference type="Pfam" id="PF14526">
    <property type="entry name" value="Cass2"/>
    <property type="match status" value="1"/>
</dbReference>
<reference evidence="3 4" key="2">
    <citation type="submission" date="2020-11" db="EMBL/GenBank/DDBJ databases">
        <title>Sulfur oxidizing isolate from Hospital Hole Sinkhole.</title>
        <authorList>
            <person name="Scott K.M."/>
        </authorList>
    </citation>
    <scope>NUCLEOTIDE SEQUENCE [LARGE SCALE GENOMIC DNA]</scope>
    <source>
        <strain evidence="3 4">HH1</strain>
    </source>
</reference>
<accession>A0ABS0BZT9</accession>
<evidence type="ECO:0000313" key="3">
    <source>
        <dbReference type="EMBL" id="MBF6057617.1"/>
    </source>
</evidence>
<protein>
    <recommendedName>
        <fullName evidence="2">Integron-associated effector binding protein domain-containing protein</fullName>
    </recommendedName>
</protein>
<dbReference type="InterPro" id="IPR011256">
    <property type="entry name" value="Reg_factor_effector_dom_sf"/>
</dbReference>
<reference evidence="3 4" key="1">
    <citation type="submission" date="2020-06" db="EMBL/GenBank/DDBJ databases">
        <authorList>
            <person name="Scott K."/>
        </authorList>
    </citation>
    <scope>NUCLEOTIDE SEQUENCE [LARGE SCALE GENOMIC DNA]</scope>
    <source>
        <strain evidence="3 4">HH1</strain>
    </source>
</reference>
<name>A0ABS0BZT9_9GAMM</name>
<comment type="caution">
    <text evidence="3">The sequence shown here is derived from an EMBL/GenBank/DDBJ whole genome shotgun (WGS) entry which is preliminary data.</text>
</comment>
<proteinExistence type="predicted"/>
<dbReference type="RefSeq" id="WP_185977760.1">
    <property type="nucleotide sequence ID" value="NZ_JACBGI020000005.1"/>
</dbReference>
<keyword evidence="4" id="KW-1185">Reference proteome</keyword>
<feature type="domain" description="Integron-associated effector binding protein" evidence="2">
    <location>
        <begin position="196"/>
        <end position="320"/>
    </location>
</feature>
<sequence>MVTFIATIIIVILALIAFSLGLLLSLPKELRVTQSQVLQHPQKRIAEMVSNLNLWHKWNPWLLHDPESNRSNESEHSWNSQFFGKGRIDAKNGVQNNKLHFSAEFKGIQSKVEIDWDGNDSTTEITWRIHSALPWYRRWQQFRLQHLLKQDLQLGLFLLDNLLEESPEIFRIEFGNRVERSEALGISQHFFGSFDELSDYASEAFEKLFGELKEQQQASAPLTAYHKVDLTSMTTECELFIPVNDVAEGQISSRLPGGTYYRIDYFGAYRHLELVWNQSIQHLLSIGLRIDRSRPYLEEYLTNPQEGAEDTMHTVLYLPIK</sequence>
<organism evidence="3 4">
    <name type="scientific">Thiomicrorhabdus heinhorstiae</name>
    <dbReference type="NCBI Taxonomy" id="2748010"/>
    <lineage>
        <taxon>Bacteria</taxon>
        <taxon>Pseudomonadati</taxon>
        <taxon>Pseudomonadota</taxon>
        <taxon>Gammaproteobacteria</taxon>
        <taxon>Thiotrichales</taxon>
        <taxon>Piscirickettsiaceae</taxon>
        <taxon>Thiomicrorhabdus</taxon>
    </lineage>
</organism>
<dbReference type="Gene3D" id="3.20.80.10">
    <property type="entry name" value="Regulatory factor, effector binding domain"/>
    <property type="match status" value="1"/>
</dbReference>
<keyword evidence="1" id="KW-1133">Transmembrane helix</keyword>